<sequence>MRFATVAAFASAAMAHGGSIQSTVWSTEYHTITSCGPTVTDCPASSTVIKTSSYPLTTSTVYTTTVKTVTSCAPEVTNCPAHSTVLVTETKPLYTTVCPVTESASSTKYSNGTQSATKPASSPIYSTGALTTKTSAAACPTYSVKTISTSVTTVVPTVIYETVSIPCPTTASPSSGFPVPSSNGTVTKPPVATVTAGASTMGNSLFVVAAAGLAAVVFA</sequence>
<comment type="caution">
    <text evidence="1">The sequence shown here is derived from an EMBL/GenBank/DDBJ whole genome shotgun (WGS) entry which is preliminary data.</text>
</comment>
<reference evidence="1" key="1">
    <citation type="submission" date="2022-07" db="EMBL/GenBank/DDBJ databases">
        <title>Fungi with potential for degradation of polypropylene.</title>
        <authorList>
            <person name="Gostincar C."/>
        </authorList>
    </citation>
    <scope>NUCLEOTIDE SEQUENCE</scope>
    <source>
        <strain evidence="1">EXF-13287</strain>
    </source>
</reference>
<name>A0AA38SIE4_9PEZI</name>
<evidence type="ECO:0008006" key="3">
    <source>
        <dbReference type="Google" id="ProtNLM"/>
    </source>
</evidence>
<protein>
    <recommendedName>
        <fullName evidence="3">GPI anchored serine-rich protein</fullName>
    </recommendedName>
</protein>
<gene>
    <name evidence="1" type="ORF">NKR19_g2559</name>
</gene>
<dbReference type="EMBL" id="JANBVN010000026">
    <property type="protein sequence ID" value="KAJ9161153.1"/>
    <property type="molecule type" value="Genomic_DNA"/>
</dbReference>
<evidence type="ECO:0000313" key="2">
    <source>
        <dbReference type="Proteomes" id="UP001174691"/>
    </source>
</evidence>
<dbReference type="AlphaFoldDB" id="A0AA38SIE4"/>
<evidence type="ECO:0000313" key="1">
    <source>
        <dbReference type="EMBL" id="KAJ9161153.1"/>
    </source>
</evidence>
<dbReference type="Proteomes" id="UP001174691">
    <property type="component" value="Unassembled WGS sequence"/>
</dbReference>
<keyword evidence="2" id="KW-1185">Reference proteome</keyword>
<accession>A0AA38SIE4</accession>
<proteinExistence type="predicted"/>
<organism evidence="1 2">
    <name type="scientific">Coniochaeta hoffmannii</name>
    <dbReference type="NCBI Taxonomy" id="91930"/>
    <lineage>
        <taxon>Eukaryota</taxon>
        <taxon>Fungi</taxon>
        <taxon>Dikarya</taxon>
        <taxon>Ascomycota</taxon>
        <taxon>Pezizomycotina</taxon>
        <taxon>Sordariomycetes</taxon>
        <taxon>Sordariomycetidae</taxon>
        <taxon>Coniochaetales</taxon>
        <taxon>Coniochaetaceae</taxon>
        <taxon>Coniochaeta</taxon>
    </lineage>
</organism>